<dbReference type="EMBL" id="QBIY01013127">
    <property type="protein sequence ID" value="RXN11546.1"/>
    <property type="molecule type" value="Genomic_DNA"/>
</dbReference>
<reference evidence="1 2" key="1">
    <citation type="submission" date="2018-03" db="EMBL/GenBank/DDBJ databases">
        <title>Draft genome sequence of Rohu Carp (Labeo rohita).</title>
        <authorList>
            <person name="Das P."/>
            <person name="Kushwaha B."/>
            <person name="Joshi C.G."/>
            <person name="Kumar D."/>
            <person name="Nagpure N.S."/>
            <person name="Sahoo L."/>
            <person name="Das S.P."/>
            <person name="Bit A."/>
            <person name="Patnaik S."/>
            <person name="Meher P.K."/>
            <person name="Jayasankar P."/>
            <person name="Koringa P.G."/>
            <person name="Patel N.V."/>
            <person name="Hinsu A.T."/>
            <person name="Kumar R."/>
            <person name="Pandey M."/>
            <person name="Agarwal S."/>
            <person name="Srivastava S."/>
            <person name="Singh M."/>
            <person name="Iquebal M.A."/>
            <person name="Jaiswal S."/>
            <person name="Angadi U.B."/>
            <person name="Kumar N."/>
            <person name="Raza M."/>
            <person name="Shah T.M."/>
            <person name="Rai A."/>
            <person name="Jena J.K."/>
        </authorList>
    </citation>
    <scope>NUCLEOTIDE SEQUENCE [LARGE SCALE GENOMIC DNA]</scope>
    <source>
        <strain evidence="1">DASCIFA01</strain>
        <tissue evidence="1">Testis</tissue>
    </source>
</reference>
<sequence>MVENAAASPVVAKIAAATPEVHISTAVSPEALFSTSPCPRKCRKRRAPVAPPIPVALKDLTPERPSVAVPELQNAVVPDISSAVVHGDLTLGVRSPVVQEGDTLVVPELPVTNSEVVFVSSAIFAFYVMAVLHAKIMQTSMLAASDPETVYYPEPAACLEASLDLPVLPDTAMEAVTEQSVLPQ</sequence>
<dbReference type="AlphaFoldDB" id="A0A498LWJ0"/>
<evidence type="ECO:0000313" key="1">
    <source>
        <dbReference type="EMBL" id="RXN11546.1"/>
    </source>
</evidence>
<comment type="caution">
    <text evidence="1">The sequence shown here is derived from an EMBL/GenBank/DDBJ whole genome shotgun (WGS) entry which is preliminary data.</text>
</comment>
<dbReference type="Proteomes" id="UP000290572">
    <property type="component" value="Unassembled WGS sequence"/>
</dbReference>
<accession>A0A498LWJ0</accession>
<organism evidence="1 2">
    <name type="scientific">Labeo rohita</name>
    <name type="common">Indian major carp</name>
    <name type="synonym">Cyprinus rohita</name>
    <dbReference type="NCBI Taxonomy" id="84645"/>
    <lineage>
        <taxon>Eukaryota</taxon>
        <taxon>Metazoa</taxon>
        <taxon>Chordata</taxon>
        <taxon>Craniata</taxon>
        <taxon>Vertebrata</taxon>
        <taxon>Euteleostomi</taxon>
        <taxon>Actinopterygii</taxon>
        <taxon>Neopterygii</taxon>
        <taxon>Teleostei</taxon>
        <taxon>Ostariophysi</taxon>
        <taxon>Cypriniformes</taxon>
        <taxon>Cyprinidae</taxon>
        <taxon>Labeoninae</taxon>
        <taxon>Labeonini</taxon>
        <taxon>Labeo</taxon>
    </lineage>
</organism>
<evidence type="ECO:0000313" key="2">
    <source>
        <dbReference type="Proteomes" id="UP000290572"/>
    </source>
</evidence>
<protein>
    <submittedName>
        <fullName evidence="1">Uncharacterized protein</fullName>
    </submittedName>
</protein>
<proteinExistence type="predicted"/>
<name>A0A498LWJ0_LABRO</name>
<gene>
    <name evidence="1" type="ORF">ROHU_029973</name>
</gene>
<keyword evidence="2" id="KW-1185">Reference proteome</keyword>